<dbReference type="Gene3D" id="3.90.79.10">
    <property type="entry name" value="Nucleoside Triphosphate Pyrophosphohydrolase"/>
    <property type="match status" value="1"/>
</dbReference>
<protein>
    <submittedName>
        <fullName evidence="1">NUDIX hydrolase</fullName>
    </submittedName>
</protein>
<dbReference type="GO" id="GO:0016787">
    <property type="term" value="F:hydrolase activity"/>
    <property type="evidence" value="ECO:0007669"/>
    <property type="project" value="UniProtKB-KW"/>
</dbReference>
<dbReference type="SUPFAM" id="SSF55811">
    <property type="entry name" value="Nudix"/>
    <property type="match status" value="1"/>
</dbReference>
<reference evidence="1 2" key="1">
    <citation type="journal article" date="2019" name="Microb. Cell Fact.">
        <title>Exploring novel herbicidin analogues by transcriptional regulator overexpression and MS/MS molecular networking.</title>
        <authorList>
            <person name="Shi Y."/>
            <person name="Gu R."/>
            <person name="Li Y."/>
            <person name="Wang X."/>
            <person name="Ren W."/>
            <person name="Li X."/>
            <person name="Wang L."/>
            <person name="Xie Y."/>
            <person name="Hong B."/>
        </authorList>
    </citation>
    <scope>NUCLEOTIDE SEQUENCE [LARGE SCALE GENOMIC DNA]</scope>
    <source>
        <strain evidence="1 2">US-43</strain>
    </source>
</reference>
<name>A0A5N5VYV6_STRMB</name>
<accession>A0A5N5VYV6</accession>
<dbReference type="Proteomes" id="UP000327000">
    <property type="component" value="Unassembled WGS sequence"/>
</dbReference>
<dbReference type="EMBL" id="VOKX01000117">
    <property type="protein sequence ID" value="KAB7834082.1"/>
    <property type="molecule type" value="Genomic_DNA"/>
</dbReference>
<dbReference type="OrthoDB" id="4248693at2"/>
<gene>
    <name evidence="1" type="ORF">FRZ00_30955</name>
</gene>
<dbReference type="InterPro" id="IPR015797">
    <property type="entry name" value="NUDIX_hydrolase-like_dom_sf"/>
</dbReference>
<evidence type="ECO:0000313" key="1">
    <source>
        <dbReference type="EMBL" id="KAB7834082.1"/>
    </source>
</evidence>
<comment type="caution">
    <text evidence="1">The sequence shown here is derived from an EMBL/GenBank/DDBJ whole genome shotgun (WGS) entry which is preliminary data.</text>
</comment>
<proteinExistence type="predicted"/>
<keyword evidence="1" id="KW-0378">Hydrolase</keyword>
<dbReference type="AlphaFoldDB" id="A0A5N5VYV6"/>
<dbReference type="RefSeq" id="WP_152265784.1">
    <property type="nucleotide sequence ID" value="NZ_VOKX01000117.1"/>
</dbReference>
<keyword evidence="2" id="KW-1185">Reference proteome</keyword>
<organism evidence="1 2">
    <name type="scientific">Streptomyces mobaraensis</name>
    <name type="common">Streptoverticillium mobaraense</name>
    <dbReference type="NCBI Taxonomy" id="35621"/>
    <lineage>
        <taxon>Bacteria</taxon>
        <taxon>Bacillati</taxon>
        <taxon>Actinomycetota</taxon>
        <taxon>Actinomycetes</taxon>
        <taxon>Kitasatosporales</taxon>
        <taxon>Streptomycetaceae</taxon>
        <taxon>Streptomyces</taxon>
    </lineage>
</organism>
<evidence type="ECO:0000313" key="2">
    <source>
        <dbReference type="Proteomes" id="UP000327000"/>
    </source>
</evidence>
<sequence length="135" mass="14472">MPAAAFIAGLAHIPDTNGRLLMLKTEDGWRLPGGPALPEETARHAVAYHVRRDLQIRIAPRFLLGVEPSGTGLTAYLFACDSLNADDIARIKLPSVGSNITAFAFVDYPGITEGSVAEHEHRLIIEANNALNTGT</sequence>